<name>A0ABT5SG91_9MICO</name>
<feature type="transmembrane region" description="Helical" evidence="1">
    <location>
        <begin position="16"/>
        <end position="38"/>
    </location>
</feature>
<proteinExistence type="predicted"/>
<keyword evidence="3" id="KW-1185">Reference proteome</keyword>
<feature type="transmembrane region" description="Helical" evidence="1">
    <location>
        <begin position="44"/>
        <end position="68"/>
    </location>
</feature>
<reference evidence="2 3" key="1">
    <citation type="submission" date="2023-02" db="EMBL/GenBank/DDBJ databases">
        <title>Study of novel species of the Microbacterium genus.</title>
        <authorList>
            <person name="Arroyo-Herrera I."/>
            <person name="Roman-Ponce B."/>
            <person name="Vasquez-Murrieta M.S."/>
        </authorList>
    </citation>
    <scope>NUCLEOTIDE SEQUENCE [LARGE SCALE GENOMIC DNA]</scope>
    <source>
        <strain evidence="2 3">NE1TT3</strain>
    </source>
</reference>
<dbReference type="RefSeq" id="WP_274263741.1">
    <property type="nucleotide sequence ID" value="NZ_JAQZCI010000001.1"/>
</dbReference>
<sequence>MSQKPWSVASLAGPQFGLIIGLTCGTGILTVIYIAVAVADEARVANIVVATIWGLITVSHAVSLVRALRYRRRNRDRGNPA</sequence>
<gene>
    <name evidence="2" type="ORF">PUW80_01965</name>
</gene>
<keyword evidence="1" id="KW-1133">Transmembrane helix</keyword>
<keyword evidence="1" id="KW-0472">Membrane</keyword>
<evidence type="ECO:0000313" key="3">
    <source>
        <dbReference type="Proteomes" id="UP001218170"/>
    </source>
</evidence>
<comment type="caution">
    <text evidence="2">The sequence shown here is derived from an EMBL/GenBank/DDBJ whole genome shotgun (WGS) entry which is preliminary data.</text>
</comment>
<dbReference type="EMBL" id="JAQZCI010000001">
    <property type="protein sequence ID" value="MDD7961112.1"/>
    <property type="molecule type" value="Genomic_DNA"/>
</dbReference>
<protein>
    <submittedName>
        <fullName evidence="2">Uncharacterized protein</fullName>
    </submittedName>
</protein>
<organism evidence="2 3">
    <name type="scientific">Microbacterium thalli</name>
    <dbReference type="NCBI Taxonomy" id="3027921"/>
    <lineage>
        <taxon>Bacteria</taxon>
        <taxon>Bacillati</taxon>
        <taxon>Actinomycetota</taxon>
        <taxon>Actinomycetes</taxon>
        <taxon>Micrococcales</taxon>
        <taxon>Microbacteriaceae</taxon>
        <taxon>Microbacterium</taxon>
    </lineage>
</organism>
<keyword evidence="1" id="KW-0812">Transmembrane</keyword>
<dbReference type="Proteomes" id="UP001218170">
    <property type="component" value="Unassembled WGS sequence"/>
</dbReference>
<accession>A0ABT5SG91</accession>
<evidence type="ECO:0000256" key="1">
    <source>
        <dbReference type="SAM" id="Phobius"/>
    </source>
</evidence>
<evidence type="ECO:0000313" key="2">
    <source>
        <dbReference type="EMBL" id="MDD7961112.1"/>
    </source>
</evidence>